<organism evidence="2 3">
    <name type="scientific">Salinarimonas ramus</name>
    <dbReference type="NCBI Taxonomy" id="690164"/>
    <lineage>
        <taxon>Bacteria</taxon>
        <taxon>Pseudomonadati</taxon>
        <taxon>Pseudomonadota</taxon>
        <taxon>Alphaproteobacteria</taxon>
        <taxon>Hyphomicrobiales</taxon>
        <taxon>Salinarimonadaceae</taxon>
        <taxon>Salinarimonas</taxon>
    </lineage>
</organism>
<dbReference type="SMART" id="SM00530">
    <property type="entry name" value="HTH_XRE"/>
    <property type="match status" value="1"/>
</dbReference>
<accession>A0A917QGK1</accession>
<dbReference type="Pfam" id="PF13560">
    <property type="entry name" value="HTH_31"/>
    <property type="match status" value="1"/>
</dbReference>
<dbReference type="InterPro" id="IPR010982">
    <property type="entry name" value="Lambda_DNA-bd_dom_sf"/>
</dbReference>
<name>A0A917QGK1_9HYPH</name>
<dbReference type="RefSeq" id="WP_244645606.1">
    <property type="nucleotide sequence ID" value="NZ_BMMF01000014.1"/>
</dbReference>
<dbReference type="AlphaFoldDB" id="A0A917QGK1"/>
<sequence>MAIVRRSAEEIRAAASRAAPTRRVMSDAEIEAAAASDPDNPPLEGPMLDRLEATAIARRARRRLGLSQPQFAERFGIGLARLRDLEQGRYTPDSALIAYLRVIDAEPDAVERALAREPV</sequence>
<dbReference type="GO" id="GO:0003677">
    <property type="term" value="F:DNA binding"/>
    <property type="evidence" value="ECO:0007669"/>
    <property type="project" value="InterPro"/>
</dbReference>
<evidence type="ECO:0000313" key="3">
    <source>
        <dbReference type="Proteomes" id="UP000600449"/>
    </source>
</evidence>
<comment type="caution">
    <text evidence="2">The sequence shown here is derived from an EMBL/GenBank/DDBJ whole genome shotgun (WGS) entry which is preliminary data.</text>
</comment>
<proteinExistence type="predicted"/>
<feature type="domain" description="HTH cro/C1-type" evidence="1">
    <location>
        <begin position="58"/>
        <end position="110"/>
    </location>
</feature>
<dbReference type="InterPro" id="IPR001387">
    <property type="entry name" value="Cro/C1-type_HTH"/>
</dbReference>
<dbReference type="CDD" id="cd00093">
    <property type="entry name" value="HTH_XRE"/>
    <property type="match status" value="1"/>
</dbReference>
<protein>
    <recommendedName>
        <fullName evidence="1">HTH cro/C1-type domain-containing protein</fullName>
    </recommendedName>
</protein>
<dbReference type="PROSITE" id="PS50943">
    <property type="entry name" value="HTH_CROC1"/>
    <property type="match status" value="1"/>
</dbReference>
<dbReference type="Gene3D" id="1.10.260.40">
    <property type="entry name" value="lambda repressor-like DNA-binding domains"/>
    <property type="match status" value="1"/>
</dbReference>
<gene>
    <name evidence="2" type="ORF">GCM10011322_40780</name>
</gene>
<evidence type="ECO:0000259" key="1">
    <source>
        <dbReference type="PROSITE" id="PS50943"/>
    </source>
</evidence>
<dbReference type="SUPFAM" id="SSF47413">
    <property type="entry name" value="lambda repressor-like DNA-binding domains"/>
    <property type="match status" value="1"/>
</dbReference>
<reference evidence="2 3" key="1">
    <citation type="journal article" date="2014" name="Int. J. Syst. Evol. Microbiol.">
        <title>Complete genome sequence of Corynebacterium casei LMG S-19264T (=DSM 44701T), isolated from a smear-ripened cheese.</title>
        <authorList>
            <consortium name="US DOE Joint Genome Institute (JGI-PGF)"/>
            <person name="Walter F."/>
            <person name="Albersmeier A."/>
            <person name="Kalinowski J."/>
            <person name="Ruckert C."/>
        </authorList>
    </citation>
    <scope>NUCLEOTIDE SEQUENCE [LARGE SCALE GENOMIC DNA]</scope>
    <source>
        <strain evidence="2 3">CGMCC 1.9161</strain>
    </source>
</reference>
<evidence type="ECO:0000313" key="2">
    <source>
        <dbReference type="EMBL" id="GGK49608.1"/>
    </source>
</evidence>
<dbReference type="Proteomes" id="UP000600449">
    <property type="component" value="Unassembled WGS sequence"/>
</dbReference>
<keyword evidence="3" id="KW-1185">Reference proteome</keyword>
<dbReference type="EMBL" id="BMMF01000014">
    <property type="protein sequence ID" value="GGK49608.1"/>
    <property type="molecule type" value="Genomic_DNA"/>
</dbReference>